<evidence type="ECO:0008006" key="6">
    <source>
        <dbReference type="Google" id="ProtNLM"/>
    </source>
</evidence>
<feature type="transmembrane region" description="Helical" evidence="1">
    <location>
        <begin position="12"/>
        <end position="35"/>
    </location>
</feature>
<sequence length="179" mass="21011">MDFRIDPDTWFVFSTLFISGLGLFIAGFIVIPYLLRKKQIERLQFKFVRNNHRYEEVVKNISHRKEIFLENNNRKLKSDLSSSLRKIAKSNNNELDVITFFSDFEKVYPDFTTSLQKINPNITANELKLCALLRLNLSAKEVSKILNITPESVNKARYRLRKKIGLKPKEDLDIFLINI</sequence>
<evidence type="ECO:0000256" key="1">
    <source>
        <dbReference type="SAM" id="Phobius"/>
    </source>
</evidence>
<dbReference type="Proteomes" id="UP000176009">
    <property type="component" value="Unassembled WGS sequence"/>
</dbReference>
<accession>A0A2N0TTQ1</accession>
<proteinExistence type="predicted"/>
<name>A0A2N0TTQ1_9FLAO</name>
<keyword evidence="4" id="KW-1185">Reference proteome</keyword>
<organism evidence="3 5">
    <name type="scientific">Salegentibacter salarius</name>
    <dbReference type="NCBI Taxonomy" id="435906"/>
    <lineage>
        <taxon>Bacteria</taxon>
        <taxon>Pseudomonadati</taxon>
        <taxon>Bacteroidota</taxon>
        <taxon>Flavobacteriia</taxon>
        <taxon>Flavobacteriales</taxon>
        <taxon>Flavobacteriaceae</taxon>
        <taxon>Salegentibacter</taxon>
    </lineage>
</organism>
<dbReference type="EMBL" id="MJBR01000020">
    <property type="protein sequence ID" value="OEY72417.1"/>
    <property type="molecule type" value="Genomic_DNA"/>
</dbReference>
<dbReference type="AlphaFoldDB" id="A0A2N0TTQ1"/>
<gene>
    <name evidence="3" type="ORF">APR40_13025</name>
    <name evidence="2" type="ORF">BHS39_13060</name>
</gene>
<dbReference type="SUPFAM" id="SSF46894">
    <property type="entry name" value="C-terminal effector domain of the bipartite response regulators"/>
    <property type="match status" value="1"/>
</dbReference>
<reference evidence="2 4" key="2">
    <citation type="submission" date="2016-09" db="EMBL/GenBank/DDBJ databases">
        <title>Genome Sequence of Salegentibacter salarius,Isolated from a Marine Solar Saltern of the Yellow Sea in South Korea.</title>
        <authorList>
            <person name="Zheng Q."/>
            <person name="Liu Y."/>
        </authorList>
    </citation>
    <scope>NUCLEOTIDE SEQUENCE [LARGE SCALE GENOMIC DNA]</scope>
    <source>
        <strain evidence="2 4">KCTC 12974</strain>
    </source>
</reference>
<dbReference type="InterPro" id="IPR036388">
    <property type="entry name" value="WH-like_DNA-bd_sf"/>
</dbReference>
<protein>
    <recommendedName>
        <fullName evidence="6">HTH luxR-type domain-containing protein</fullName>
    </recommendedName>
</protein>
<keyword evidence="1" id="KW-0472">Membrane</keyword>
<reference evidence="3 5" key="1">
    <citation type="submission" date="2015-10" db="EMBL/GenBank/DDBJ databases">
        <title>Draft genome sequence of Salegentibacter salinarum KCTC 12975.</title>
        <authorList>
            <person name="Lin W."/>
            <person name="Zheng Q."/>
        </authorList>
    </citation>
    <scope>NUCLEOTIDE SEQUENCE [LARGE SCALE GENOMIC DNA]</scope>
    <source>
        <strain evidence="3 5">KCTC 12974</strain>
    </source>
</reference>
<comment type="caution">
    <text evidence="3">The sequence shown here is derived from an EMBL/GenBank/DDBJ whole genome shotgun (WGS) entry which is preliminary data.</text>
</comment>
<evidence type="ECO:0000313" key="5">
    <source>
        <dbReference type="Proteomes" id="UP000232533"/>
    </source>
</evidence>
<evidence type="ECO:0000313" key="3">
    <source>
        <dbReference type="EMBL" id="PKD18122.1"/>
    </source>
</evidence>
<dbReference type="GO" id="GO:0006355">
    <property type="term" value="P:regulation of DNA-templated transcription"/>
    <property type="evidence" value="ECO:0007669"/>
    <property type="project" value="InterPro"/>
</dbReference>
<keyword evidence="1" id="KW-1133">Transmembrane helix</keyword>
<dbReference type="Proteomes" id="UP000232533">
    <property type="component" value="Unassembled WGS sequence"/>
</dbReference>
<dbReference type="InterPro" id="IPR016032">
    <property type="entry name" value="Sig_transdc_resp-reg_C-effctor"/>
</dbReference>
<dbReference type="GO" id="GO:0003677">
    <property type="term" value="F:DNA binding"/>
    <property type="evidence" value="ECO:0007669"/>
    <property type="project" value="InterPro"/>
</dbReference>
<dbReference type="Gene3D" id="1.10.10.10">
    <property type="entry name" value="Winged helix-like DNA-binding domain superfamily/Winged helix DNA-binding domain"/>
    <property type="match status" value="1"/>
</dbReference>
<evidence type="ECO:0000313" key="2">
    <source>
        <dbReference type="EMBL" id="OEY72417.1"/>
    </source>
</evidence>
<keyword evidence="1" id="KW-0812">Transmembrane</keyword>
<dbReference type="RefSeq" id="WP_070054282.1">
    <property type="nucleotide sequence ID" value="NZ_FVZF01000027.1"/>
</dbReference>
<dbReference type="OrthoDB" id="1090267at2"/>
<evidence type="ECO:0000313" key="4">
    <source>
        <dbReference type="Proteomes" id="UP000176009"/>
    </source>
</evidence>
<dbReference type="EMBL" id="LKTR01000024">
    <property type="protein sequence ID" value="PKD18122.1"/>
    <property type="molecule type" value="Genomic_DNA"/>
</dbReference>